<proteinExistence type="predicted"/>
<comment type="caution">
    <text evidence="14">The sequence shown here is derived from an EMBL/GenBank/DDBJ whole genome shotgun (WGS) entry which is preliminary data.</text>
</comment>
<feature type="domain" description="Histidine kinase" evidence="13">
    <location>
        <begin position="330"/>
        <end position="551"/>
    </location>
</feature>
<organism evidence="14 15">
    <name type="scientific">Aestuariispira insulae</name>
    <dbReference type="NCBI Taxonomy" id="1461337"/>
    <lineage>
        <taxon>Bacteria</taxon>
        <taxon>Pseudomonadati</taxon>
        <taxon>Pseudomonadota</taxon>
        <taxon>Alphaproteobacteria</taxon>
        <taxon>Rhodospirillales</taxon>
        <taxon>Kiloniellaceae</taxon>
        <taxon>Aestuariispira</taxon>
    </lineage>
</organism>
<dbReference type="RefSeq" id="WP_115935416.1">
    <property type="nucleotide sequence ID" value="NZ_QRDW01000001.1"/>
</dbReference>
<evidence type="ECO:0000256" key="11">
    <source>
        <dbReference type="SAM" id="Coils"/>
    </source>
</evidence>
<feature type="transmembrane region" description="Helical" evidence="12">
    <location>
        <begin position="158"/>
        <end position="183"/>
    </location>
</feature>
<dbReference type="Pfam" id="PF02518">
    <property type="entry name" value="HATPase_c"/>
    <property type="match status" value="1"/>
</dbReference>
<accession>A0A3D9HXX2</accession>
<dbReference type="EMBL" id="QRDW01000001">
    <property type="protein sequence ID" value="RED54352.1"/>
    <property type="molecule type" value="Genomic_DNA"/>
</dbReference>
<keyword evidence="6" id="KW-0547">Nucleotide-binding</keyword>
<dbReference type="SMART" id="SM00387">
    <property type="entry name" value="HATPase_c"/>
    <property type="match status" value="1"/>
</dbReference>
<name>A0A3D9HXX2_9PROT</name>
<keyword evidence="12" id="KW-1133">Transmembrane helix</keyword>
<evidence type="ECO:0000256" key="8">
    <source>
        <dbReference type="ARBA" id="ARBA00022840"/>
    </source>
</evidence>
<keyword evidence="11" id="KW-0175">Coiled coil</keyword>
<keyword evidence="7 14" id="KW-0418">Kinase</keyword>
<keyword evidence="10 12" id="KW-0472">Membrane</keyword>
<dbReference type="InterPro" id="IPR050736">
    <property type="entry name" value="Sensor_HK_Regulatory"/>
</dbReference>
<dbReference type="PANTHER" id="PTHR43711:SF26">
    <property type="entry name" value="SENSOR HISTIDINE KINASE RCSC"/>
    <property type="match status" value="1"/>
</dbReference>
<evidence type="ECO:0000256" key="1">
    <source>
        <dbReference type="ARBA" id="ARBA00000085"/>
    </source>
</evidence>
<dbReference type="CDD" id="cd16922">
    <property type="entry name" value="HATPase_EvgS-ArcB-TorS-like"/>
    <property type="match status" value="1"/>
</dbReference>
<keyword evidence="5" id="KW-0808">Transferase</keyword>
<evidence type="ECO:0000313" key="15">
    <source>
        <dbReference type="Proteomes" id="UP000256845"/>
    </source>
</evidence>
<dbReference type="GO" id="GO:0005524">
    <property type="term" value="F:ATP binding"/>
    <property type="evidence" value="ECO:0007669"/>
    <property type="project" value="UniProtKB-KW"/>
</dbReference>
<dbReference type="SUPFAM" id="SSF55874">
    <property type="entry name" value="ATPase domain of HSP90 chaperone/DNA topoisomerase II/histidine kinase"/>
    <property type="match status" value="1"/>
</dbReference>
<sequence>MGLRFRDRISFKLARTGVVLAFLVGLLLSSFQLYWDYREEDTALQAIIDRILSVAQPPASRAVHILDEDLAAEVVDGLLKYRFVRKAEIFDDLGIELASKEKPEENSSTRWITRNITREFEEHTISLLSEDLLDVAPGRLSVTIDRDRALADFFGRSLLVLGSGIVRNMLLVLLLFVAFYWLLTKPLNQLAHSIGVIDAKNPSGGLVEVAPRHQQDELGQVADMTNRLMKSVRDLLKERAEAEKALIAARDQLEMRVLERTKELQYEIFERRNAQEALKQANQHLEERVEERTSSLMAEISERKKAERELIAAKENAELANRTKSEFLANMSHELRTPLNAVIGFSTIMNEEMFGEIGNPKYKEYCHDIYRSSTHLLQLIGDILDISKVEVGELTLKEEVSDVDTIADTCLKTLETSIDNKKLKIVRAFDDFLPQLFADPLRVRQVLLNLLSNAVKFTEVGGAITLTITSGPKQEVIIAVRDTGIGIPADKLTRVLEPFGQVDNVLSRTHEGIGLGLSLTKALMELHGGNLVLESEEGVGTCVTVTFPESRSRVKAMKAEA</sequence>
<dbReference type="PRINTS" id="PR00344">
    <property type="entry name" value="BCTRLSENSOR"/>
</dbReference>
<evidence type="ECO:0000256" key="9">
    <source>
        <dbReference type="ARBA" id="ARBA00023012"/>
    </source>
</evidence>
<evidence type="ECO:0000256" key="4">
    <source>
        <dbReference type="ARBA" id="ARBA00022553"/>
    </source>
</evidence>
<evidence type="ECO:0000256" key="10">
    <source>
        <dbReference type="ARBA" id="ARBA00023136"/>
    </source>
</evidence>
<dbReference type="Gene3D" id="3.30.565.10">
    <property type="entry name" value="Histidine kinase-like ATPase, C-terminal domain"/>
    <property type="match status" value="1"/>
</dbReference>
<feature type="coiled-coil region" evidence="11">
    <location>
        <begin position="225"/>
        <end position="323"/>
    </location>
</feature>
<dbReference type="Gene3D" id="6.10.340.10">
    <property type="match status" value="1"/>
</dbReference>
<evidence type="ECO:0000256" key="5">
    <source>
        <dbReference type="ARBA" id="ARBA00022679"/>
    </source>
</evidence>
<comment type="catalytic activity">
    <reaction evidence="1">
        <text>ATP + protein L-histidine = ADP + protein N-phospho-L-histidine.</text>
        <dbReference type="EC" id="2.7.13.3"/>
    </reaction>
</comment>
<dbReference type="InterPro" id="IPR003661">
    <property type="entry name" value="HisK_dim/P_dom"/>
</dbReference>
<gene>
    <name evidence="14" type="ORF">DFP90_1011155</name>
</gene>
<dbReference type="InterPro" id="IPR036890">
    <property type="entry name" value="HATPase_C_sf"/>
</dbReference>
<dbReference type="Proteomes" id="UP000256845">
    <property type="component" value="Unassembled WGS sequence"/>
</dbReference>
<evidence type="ECO:0000256" key="12">
    <source>
        <dbReference type="SAM" id="Phobius"/>
    </source>
</evidence>
<evidence type="ECO:0000259" key="13">
    <source>
        <dbReference type="PROSITE" id="PS50109"/>
    </source>
</evidence>
<evidence type="ECO:0000256" key="6">
    <source>
        <dbReference type="ARBA" id="ARBA00022741"/>
    </source>
</evidence>
<keyword evidence="12" id="KW-0812">Transmembrane</keyword>
<dbReference type="PROSITE" id="PS50109">
    <property type="entry name" value="HIS_KIN"/>
    <property type="match status" value="1"/>
</dbReference>
<dbReference type="FunFam" id="3.30.565.10:FF:000006">
    <property type="entry name" value="Sensor histidine kinase WalK"/>
    <property type="match status" value="1"/>
</dbReference>
<dbReference type="Pfam" id="PF00512">
    <property type="entry name" value="HisKA"/>
    <property type="match status" value="1"/>
</dbReference>
<dbReference type="EC" id="2.7.13.3" evidence="3"/>
<dbReference type="InterPro" id="IPR003594">
    <property type="entry name" value="HATPase_dom"/>
</dbReference>
<evidence type="ECO:0000256" key="2">
    <source>
        <dbReference type="ARBA" id="ARBA00004370"/>
    </source>
</evidence>
<comment type="subcellular location">
    <subcellularLocation>
        <location evidence="2">Membrane</location>
    </subcellularLocation>
</comment>
<dbReference type="PANTHER" id="PTHR43711">
    <property type="entry name" value="TWO-COMPONENT HISTIDINE KINASE"/>
    <property type="match status" value="1"/>
</dbReference>
<dbReference type="GO" id="GO:0000155">
    <property type="term" value="F:phosphorelay sensor kinase activity"/>
    <property type="evidence" value="ECO:0007669"/>
    <property type="project" value="InterPro"/>
</dbReference>
<dbReference type="InterPro" id="IPR004358">
    <property type="entry name" value="Sig_transdc_His_kin-like_C"/>
</dbReference>
<keyword evidence="4" id="KW-0597">Phosphoprotein</keyword>
<keyword evidence="8" id="KW-0067">ATP-binding</keyword>
<keyword evidence="15" id="KW-1185">Reference proteome</keyword>
<keyword evidence="9" id="KW-0902">Two-component regulatory system</keyword>
<dbReference type="CDD" id="cd00082">
    <property type="entry name" value="HisKA"/>
    <property type="match status" value="1"/>
</dbReference>
<evidence type="ECO:0000313" key="14">
    <source>
        <dbReference type="EMBL" id="RED54352.1"/>
    </source>
</evidence>
<dbReference type="AlphaFoldDB" id="A0A3D9HXX2"/>
<dbReference type="InterPro" id="IPR005467">
    <property type="entry name" value="His_kinase_dom"/>
</dbReference>
<dbReference type="Gene3D" id="1.10.287.130">
    <property type="match status" value="1"/>
</dbReference>
<evidence type="ECO:0000256" key="3">
    <source>
        <dbReference type="ARBA" id="ARBA00012438"/>
    </source>
</evidence>
<dbReference type="GO" id="GO:0016020">
    <property type="term" value="C:membrane"/>
    <property type="evidence" value="ECO:0007669"/>
    <property type="project" value="UniProtKB-SubCell"/>
</dbReference>
<reference evidence="14 15" key="1">
    <citation type="submission" date="2018-07" db="EMBL/GenBank/DDBJ databases">
        <title>Genomic Encyclopedia of Type Strains, Phase III (KMG-III): the genomes of soil and plant-associated and newly described type strains.</title>
        <authorList>
            <person name="Whitman W."/>
        </authorList>
    </citation>
    <scope>NUCLEOTIDE SEQUENCE [LARGE SCALE GENOMIC DNA]</scope>
    <source>
        <strain evidence="14 15">CECT 8488</strain>
    </source>
</reference>
<feature type="transmembrane region" description="Helical" evidence="12">
    <location>
        <begin position="12"/>
        <end position="35"/>
    </location>
</feature>
<dbReference type="SUPFAM" id="SSF47384">
    <property type="entry name" value="Homodimeric domain of signal transducing histidine kinase"/>
    <property type="match status" value="1"/>
</dbReference>
<dbReference type="SMART" id="SM00388">
    <property type="entry name" value="HisKA"/>
    <property type="match status" value="1"/>
</dbReference>
<protein>
    <recommendedName>
        <fullName evidence="3">histidine kinase</fullName>
        <ecNumber evidence="3">2.7.13.3</ecNumber>
    </recommendedName>
</protein>
<dbReference type="FunFam" id="1.10.287.130:FF:000038">
    <property type="entry name" value="Sensory transduction histidine kinase"/>
    <property type="match status" value="1"/>
</dbReference>
<dbReference type="OrthoDB" id="8477070at2"/>
<dbReference type="InterPro" id="IPR036097">
    <property type="entry name" value="HisK_dim/P_sf"/>
</dbReference>
<evidence type="ECO:0000256" key="7">
    <source>
        <dbReference type="ARBA" id="ARBA00022777"/>
    </source>
</evidence>